<keyword evidence="1" id="KW-0175">Coiled coil</keyword>
<dbReference type="Proteomes" id="UP000235965">
    <property type="component" value="Unassembled WGS sequence"/>
</dbReference>
<name>A0A2J7RDG1_9NEOP</name>
<evidence type="ECO:0000313" key="4">
    <source>
        <dbReference type="Proteomes" id="UP000235965"/>
    </source>
</evidence>
<feature type="compositionally biased region" description="Polar residues" evidence="2">
    <location>
        <begin position="188"/>
        <end position="208"/>
    </location>
</feature>
<dbReference type="Gene3D" id="2.30.29.30">
    <property type="entry name" value="Pleckstrin-homology domain (PH domain)/Phosphotyrosine-binding domain (PTB)"/>
    <property type="match status" value="1"/>
</dbReference>
<dbReference type="AlphaFoldDB" id="A0A2J7RDG1"/>
<evidence type="ECO:0000256" key="2">
    <source>
        <dbReference type="SAM" id="MobiDB-lite"/>
    </source>
</evidence>
<evidence type="ECO:0000313" key="3">
    <source>
        <dbReference type="EMBL" id="PNF38860.1"/>
    </source>
</evidence>
<dbReference type="GO" id="GO:0050998">
    <property type="term" value="F:nitric-oxide synthase binding"/>
    <property type="evidence" value="ECO:0007669"/>
    <property type="project" value="TreeGrafter"/>
</dbReference>
<feature type="region of interest" description="Disordered" evidence="2">
    <location>
        <begin position="1"/>
        <end position="24"/>
    </location>
</feature>
<feature type="compositionally biased region" description="Gly residues" evidence="2">
    <location>
        <begin position="10"/>
        <end position="20"/>
    </location>
</feature>
<dbReference type="InterPro" id="IPR011993">
    <property type="entry name" value="PH-like_dom_sf"/>
</dbReference>
<feature type="coiled-coil region" evidence="1">
    <location>
        <begin position="261"/>
        <end position="288"/>
    </location>
</feature>
<dbReference type="PANTHER" id="PTHR11232:SF17">
    <property type="entry name" value="CAPON-LIKE PROTEIN"/>
    <property type="match status" value="1"/>
</dbReference>
<comment type="caution">
    <text evidence="3">The sequence shown here is derived from an EMBL/GenBank/DDBJ whole genome shotgun (WGS) entry which is preliminary data.</text>
</comment>
<feature type="region of interest" description="Disordered" evidence="2">
    <location>
        <begin position="381"/>
        <end position="401"/>
    </location>
</feature>
<protein>
    <recommendedName>
        <fullName evidence="5">Carboxyl-terminal PDZ ligand of neuronal nitric oxide synthase protein</fullName>
    </recommendedName>
</protein>
<accession>A0A2J7RDG1</accession>
<sequence length="426" mass="46333">MLKGKTVGCPGAGGGGGGGSTCSVETKEDLTSTVVAIERPRKKLSFREPEIMGYYMQLKRESPASSATKRNKVVTPVTTSAATVISGAQVPARTKNCLENIGGSFEDLELESQAMRIVRTVGQAFEVCHKLSINAPTPEDEDREGEGAGSERESESVSEKPRKDTISDPMSCDTLPAEDTASLHDAQSDTQQPSQKQAQPSEGPQQAQRPLRLDILPPPPNTNPMRRSPLSGGETYSSPLSDPLRVSAEPLLAAGTPLSTHHELQLLREQLEQQAQQTQAAVAQVHLLRDQLAAETAARLEAQARTHQLLVHNKELLDHIAALVAHLQELERLQQRPQQVSNNQSQGQQQQVTMIPQLTSSAKISRWFELLQVAAPLSRPESGFVDGTGGEEGEVSEGSESLLNKLRSRKRRRMLGLRMQGRVTTF</sequence>
<gene>
    <name evidence="3" type="ORF">B7P43_G10202</name>
</gene>
<feature type="compositionally biased region" description="Basic and acidic residues" evidence="2">
    <location>
        <begin position="145"/>
        <end position="166"/>
    </location>
</feature>
<proteinExistence type="predicted"/>
<evidence type="ECO:0008006" key="5">
    <source>
        <dbReference type="Google" id="ProtNLM"/>
    </source>
</evidence>
<feature type="region of interest" description="Disordered" evidence="2">
    <location>
        <begin position="132"/>
        <end position="242"/>
    </location>
</feature>
<dbReference type="EMBL" id="NEVH01005291">
    <property type="protein sequence ID" value="PNF38860.1"/>
    <property type="molecule type" value="Genomic_DNA"/>
</dbReference>
<evidence type="ECO:0000256" key="1">
    <source>
        <dbReference type="SAM" id="Coils"/>
    </source>
</evidence>
<keyword evidence="4" id="KW-1185">Reference proteome</keyword>
<organism evidence="3 4">
    <name type="scientific">Cryptotermes secundus</name>
    <dbReference type="NCBI Taxonomy" id="105785"/>
    <lineage>
        <taxon>Eukaryota</taxon>
        <taxon>Metazoa</taxon>
        <taxon>Ecdysozoa</taxon>
        <taxon>Arthropoda</taxon>
        <taxon>Hexapoda</taxon>
        <taxon>Insecta</taxon>
        <taxon>Pterygota</taxon>
        <taxon>Neoptera</taxon>
        <taxon>Polyneoptera</taxon>
        <taxon>Dictyoptera</taxon>
        <taxon>Blattodea</taxon>
        <taxon>Blattoidea</taxon>
        <taxon>Termitoidae</taxon>
        <taxon>Kalotermitidae</taxon>
        <taxon>Cryptotermitinae</taxon>
        <taxon>Cryptotermes</taxon>
    </lineage>
</organism>
<dbReference type="InterPro" id="IPR051133">
    <property type="entry name" value="Adapter_Engulfment-Domain"/>
</dbReference>
<dbReference type="PANTHER" id="PTHR11232">
    <property type="entry name" value="PHOSPHOTYROSINE INTERACTION DOMAIN-CONTAINING FAMILY MEMBER"/>
    <property type="match status" value="1"/>
</dbReference>
<dbReference type="OrthoDB" id="10030336at2759"/>
<reference evidence="3 4" key="1">
    <citation type="submission" date="2017-12" db="EMBL/GenBank/DDBJ databases">
        <title>Hemimetabolous genomes reveal molecular basis of termite eusociality.</title>
        <authorList>
            <person name="Harrison M.C."/>
            <person name="Jongepier E."/>
            <person name="Robertson H.M."/>
            <person name="Arning N."/>
            <person name="Bitard-Feildel T."/>
            <person name="Chao H."/>
            <person name="Childers C.P."/>
            <person name="Dinh H."/>
            <person name="Doddapaneni H."/>
            <person name="Dugan S."/>
            <person name="Gowin J."/>
            <person name="Greiner C."/>
            <person name="Han Y."/>
            <person name="Hu H."/>
            <person name="Hughes D.S.T."/>
            <person name="Huylmans A.-K."/>
            <person name="Kemena C."/>
            <person name="Kremer L.P.M."/>
            <person name="Lee S.L."/>
            <person name="Lopez-Ezquerra A."/>
            <person name="Mallet L."/>
            <person name="Monroy-Kuhn J.M."/>
            <person name="Moser A."/>
            <person name="Murali S.C."/>
            <person name="Muzny D.M."/>
            <person name="Otani S."/>
            <person name="Piulachs M.-D."/>
            <person name="Poelchau M."/>
            <person name="Qu J."/>
            <person name="Schaub F."/>
            <person name="Wada-Katsumata A."/>
            <person name="Worley K.C."/>
            <person name="Xie Q."/>
            <person name="Ylla G."/>
            <person name="Poulsen M."/>
            <person name="Gibbs R.A."/>
            <person name="Schal C."/>
            <person name="Richards S."/>
            <person name="Belles X."/>
            <person name="Korb J."/>
            <person name="Bornberg-Bauer E."/>
        </authorList>
    </citation>
    <scope>NUCLEOTIDE SEQUENCE [LARGE SCALE GENOMIC DNA]</scope>
    <source>
        <tissue evidence="3">Whole body</tissue>
    </source>
</reference>